<dbReference type="RefSeq" id="WP_134210005.1">
    <property type="nucleotide sequence ID" value="NZ_CP038015.1"/>
</dbReference>
<dbReference type="EC" id="5.4.99.-" evidence="5"/>
<dbReference type="AlphaFoldDB" id="A0A4P6ZY35"/>
<dbReference type="OrthoDB" id="9807213at2"/>
<dbReference type="InterPro" id="IPR042092">
    <property type="entry name" value="PsdUridine_s_RsuA/RluB/E/F_cat"/>
</dbReference>
<feature type="domain" description="RNA-binding S4" evidence="6">
    <location>
        <begin position="2"/>
        <end position="59"/>
    </location>
</feature>
<dbReference type="InterPro" id="IPR036986">
    <property type="entry name" value="S4_RNA-bd_sf"/>
</dbReference>
<dbReference type="SUPFAM" id="SSF55174">
    <property type="entry name" value="Alpha-L RNA-binding motif"/>
    <property type="match status" value="1"/>
</dbReference>
<dbReference type="Pfam" id="PF01479">
    <property type="entry name" value="S4"/>
    <property type="match status" value="1"/>
</dbReference>
<evidence type="ECO:0000256" key="3">
    <source>
        <dbReference type="ARBA" id="ARBA00023235"/>
    </source>
</evidence>
<name>A0A4P6ZY35_9BACL</name>
<evidence type="ECO:0000256" key="5">
    <source>
        <dbReference type="RuleBase" id="RU003887"/>
    </source>
</evidence>
<dbReference type="EMBL" id="CP038015">
    <property type="protein sequence ID" value="QBP41372.1"/>
    <property type="molecule type" value="Genomic_DNA"/>
</dbReference>
<proteinExistence type="inferred from homology"/>
<dbReference type="Gene3D" id="3.30.70.1560">
    <property type="entry name" value="Alpha-L RNA-binding motif"/>
    <property type="match status" value="1"/>
</dbReference>
<evidence type="ECO:0000256" key="2">
    <source>
        <dbReference type="ARBA" id="ARBA00022884"/>
    </source>
</evidence>
<dbReference type="NCBIfam" id="TIGR00093">
    <property type="entry name" value="pseudouridine synthase"/>
    <property type="match status" value="1"/>
</dbReference>
<dbReference type="Pfam" id="PF00849">
    <property type="entry name" value="PseudoU_synth_2"/>
    <property type="match status" value="1"/>
</dbReference>
<dbReference type="SMART" id="SM00363">
    <property type="entry name" value="S4"/>
    <property type="match status" value="1"/>
</dbReference>
<keyword evidence="2 4" id="KW-0694">RNA-binding</keyword>
<dbReference type="InterPro" id="IPR018496">
    <property type="entry name" value="PsdUridine_synth_RsuA/RluB_CS"/>
</dbReference>
<dbReference type="PROSITE" id="PS01149">
    <property type="entry name" value="PSI_RSU"/>
    <property type="match status" value="1"/>
</dbReference>
<dbReference type="InterPro" id="IPR000748">
    <property type="entry name" value="PsdUridine_synth_RsuA/RluB/E/F"/>
</dbReference>
<dbReference type="PANTHER" id="PTHR47683:SF2">
    <property type="entry name" value="RNA-BINDING S4 DOMAIN-CONTAINING PROTEIN"/>
    <property type="match status" value="1"/>
</dbReference>
<dbReference type="FunFam" id="3.10.290.10:FF:000003">
    <property type="entry name" value="Pseudouridine synthase"/>
    <property type="match status" value="1"/>
</dbReference>
<dbReference type="InterPro" id="IPR020103">
    <property type="entry name" value="PsdUridine_synth_cat_dom_sf"/>
</dbReference>
<dbReference type="Gene3D" id="3.30.70.580">
    <property type="entry name" value="Pseudouridine synthase I, catalytic domain, N-terminal subdomain"/>
    <property type="match status" value="1"/>
</dbReference>
<dbReference type="Proteomes" id="UP000294292">
    <property type="component" value="Chromosome"/>
</dbReference>
<evidence type="ECO:0000259" key="6">
    <source>
        <dbReference type="SMART" id="SM00363"/>
    </source>
</evidence>
<dbReference type="SUPFAM" id="SSF55120">
    <property type="entry name" value="Pseudouridine synthase"/>
    <property type="match status" value="1"/>
</dbReference>
<reference evidence="7 8" key="1">
    <citation type="submission" date="2019-03" db="EMBL/GenBank/DDBJ databases">
        <title>Complete genome sequence of Paenisporosarcina antarctica CGMCC 1.6503T.</title>
        <authorList>
            <person name="Rong J.-C."/>
            <person name="Chi N.-Y."/>
            <person name="Zhang Q.-F."/>
        </authorList>
    </citation>
    <scope>NUCLEOTIDE SEQUENCE [LARGE SCALE GENOMIC DNA]</scope>
    <source>
        <strain evidence="7 8">CGMCC 1.6503</strain>
    </source>
</reference>
<sequence>MERLQKMLAHAGVASRRKSEQLILDGKVKVNGKVVKELGTKVSSTDTVEVDGVKLEKEQKVYHLLYKPRGIISAVTDDKGRKTVADLFPHIQERLFPVGRLDYETSGLLIMTNDGDLSFTLTHPKFKIDKTYVARVKGIPGKEQLRILERGVDLEDGKTAPARVKLLSADPKQGGKAIIEITIHEGKNRQVRRMFDAIGFPVQKLKRERFAFLGLHGLNAGESRELTSHEVKLLRVMADTGKIGS</sequence>
<dbReference type="GO" id="GO:0005829">
    <property type="term" value="C:cytosol"/>
    <property type="evidence" value="ECO:0007669"/>
    <property type="project" value="UniProtKB-ARBA"/>
</dbReference>
<dbReference type="PROSITE" id="PS50889">
    <property type="entry name" value="S4"/>
    <property type="match status" value="1"/>
</dbReference>
<evidence type="ECO:0000313" key="8">
    <source>
        <dbReference type="Proteomes" id="UP000294292"/>
    </source>
</evidence>
<keyword evidence="8" id="KW-1185">Reference proteome</keyword>
<protein>
    <recommendedName>
        <fullName evidence="5">Pseudouridine synthase</fullName>
        <ecNumber evidence="5">5.4.99.-</ecNumber>
    </recommendedName>
</protein>
<dbReference type="InterPro" id="IPR006145">
    <property type="entry name" value="PsdUridine_synth_RsuA/RluA"/>
</dbReference>
<dbReference type="InterPro" id="IPR050343">
    <property type="entry name" value="RsuA_PseudoU_synthase"/>
</dbReference>
<keyword evidence="3 5" id="KW-0413">Isomerase</keyword>
<gene>
    <name evidence="7" type="ORF">E2636_09605</name>
</gene>
<dbReference type="PANTHER" id="PTHR47683">
    <property type="entry name" value="PSEUDOURIDINE SYNTHASE FAMILY PROTEIN-RELATED"/>
    <property type="match status" value="1"/>
</dbReference>
<organism evidence="7 8">
    <name type="scientific">Paenisporosarcina antarctica</name>
    <dbReference type="NCBI Taxonomy" id="417367"/>
    <lineage>
        <taxon>Bacteria</taxon>
        <taxon>Bacillati</taxon>
        <taxon>Bacillota</taxon>
        <taxon>Bacilli</taxon>
        <taxon>Bacillales</taxon>
        <taxon>Caryophanaceae</taxon>
        <taxon>Paenisporosarcina</taxon>
    </lineage>
</organism>
<evidence type="ECO:0000256" key="1">
    <source>
        <dbReference type="ARBA" id="ARBA00008348"/>
    </source>
</evidence>
<dbReference type="InterPro" id="IPR020094">
    <property type="entry name" value="TruA/RsuA/RluB/E/F_N"/>
</dbReference>
<evidence type="ECO:0000256" key="4">
    <source>
        <dbReference type="PROSITE-ProRule" id="PRU00182"/>
    </source>
</evidence>
<evidence type="ECO:0000313" key="7">
    <source>
        <dbReference type="EMBL" id="QBP41372.1"/>
    </source>
</evidence>
<dbReference type="CDD" id="cd02870">
    <property type="entry name" value="PseudoU_synth_RsuA_like"/>
    <property type="match status" value="1"/>
</dbReference>
<dbReference type="GO" id="GO:0120159">
    <property type="term" value="F:rRNA pseudouridine synthase activity"/>
    <property type="evidence" value="ECO:0007669"/>
    <property type="project" value="UniProtKB-ARBA"/>
</dbReference>
<dbReference type="FunFam" id="3.30.70.580:FF:000005">
    <property type="entry name" value="Pseudouridine synthase"/>
    <property type="match status" value="1"/>
</dbReference>
<dbReference type="GO" id="GO:0000455">
    <property type="term" value="P:enzyme-directed rRNA pseudouridine synthesis"/>
    <property type="evidence" value="ECO:0007669"/>
    <property type="project" value="UniProtKB-ARBA"/>
</dbReference>
<dbReference type="Gene3D" id="3.10.290.10">
    <property type="entry name" value="RNA-binding S4 domain"/>
    <property type="match status" value="1"/>
</dbReference>
<comment type="similarity">
    <text evidence="1 5">Belongs to the pseudouridine synthase RsuA family.</text>
</comment>
<accession>A0A4P6ZY35</accession>
<dbReference type="KEGG" id="panc:E2636_09605"/>
<dbReference type="FunFam" id="3.30.70.1560:FF:000001">
    <property type="entry name" value="Pseudouridine synthase"/>
    <property type="match status" value="1"/>
</dbReference>
<dbReference type="InterPro" id="IPR002942">
    <property type="entry name" value="S4_RNA-bd"/>
</dbReference>
<dbReference type="GO" id="GO:0003723">
    <property type="term" value="F:RNA binding"/>
    <property type="evidence" value="ECO:0007669"/>
    <property type="project" value="UniProtKB-KW"/>
</dbReference>